<protein>
    <submittedName>
        <fullName evidence="1">Uncharacterized protein</fullName>
    </submittedName>
</protein>
<evidence type="ECO:0000313" key="2">
    <source>
        <dbReference type="Proteomes" id="UP000438914"/>
    </source>
</evidence>
<proteinExistence type="predicted"/>
<name>A0A7K0KE32_9BACT</name>
<sequence>MNNHNTDFTTYRSLEEIAMRRSILKEQIDQDRKKIQQQWQTLFRKPEGFKRDATPSKRIGSLVNTGAGLLDAFLLGWKLYRKFKK</sequence>
<dbReference type="RefSeq" id="WP_154533777.1">
    <property type="nucleotide sequence ID" value="NZ_VUNG01000010.1"/>
</dbReference>
<comment type="caution">
    <text evidence="1">The sequence shown here is derived from an EMBL/GenBank/DDBJ whole genome shotgun (WGS) entry which is preliminary data.</text>
</comment>
<reference evidence="1 2" key="1">
    <citation type="submission" date="2019-08" db="EMBL/GenBank/DDBJ databases">
        <title>In-depth cultivation of the pig gut microbiome towards novel bacterial diversity and tailored functional studies.</title>
        <authorList>
            <person name="Wylensek D."/>
            <person name="Hitch T.C.A."/>
            <person name="Clavel T."/>
        </authorList>
    </citation>
    <scope>NUCLEOTIDE SEQUENCE [LARGE SCALE GENOMIC DNA]</scope>
    <source>
        <strain evidence="1 2">LKV-178-WT-2A</strain>
    </source>
</reference>
<accession>A0A7K0KE32</accession>
<organism evidence="1 2">
    <name type="scientific">Hallella mizrahii</name>
    <dbReference type="NCBI Taxonomy" id="2606637"/>
    <lineage>
        <taxon>Bacteria</taxon>
        <taxon>Pseudomonadati</taxon>
        <taxon>Bacteroidota</taxon>
        <taxon>Bacteroidia</taxon>
        <taxon>Bacteroidales</taxon>
        <taxon>Prevotellaceae</taxon>
        <taxon>Hallella</taxon>
    </lineage>
</organism>
<dbReference type="AlphaFoldDB" id="A0A7K0KE32"/>
<dbReference type="EMBL" id="VUNG01000010">
    <property type="protein sequence ID" value="MST84197.1"/>
    <property type="molecule type" value="Genomic_DNA"/>
</dbReference>
<evidence type="ECO:0000313" key="1">
    <source>
        <dbReference type="EMBL" id="MST84197.1"/>
    </source>
</evidence>
<gene>
    <name evidence="1" type="ORF">FYJ73_05870</name>
</gene>
<keyword evidence="2" id="KW-1185">Reference proteome</keyword>
<dbReference type="Proteomes" id="UP000438914">
    <property type="component" value="Unassembled WGS sequence"/>
</dbReference>